<evidence type="ECO:0000313" key="1">
    <source>
        <dbReference type="EMBL" id="KAF2161154.1"/>
    </source>
</evidence>
<dbReference type="InterPro" id="IPR036915">
    <property type="entry name" value="Cyclin-like_sf"/>
</dbReference>
<dbReference type="Proteomes" id="UP000799537">
    <property type="component" value="Unassembled WGS sequence"/>
</dbReference>
<dbReference type="SUPFAM" id="SSF47954">
    <property type="entry name" value="Cyclin-like"/>
    <property type="match status" value="1"/>
</dbReference>
<evidence type="ECO:0008006" key="3">
    <source>
        <dbReference type="Google" id="ProtNLM"/>
    </source>
</evidence>
<name>A0A6A6C246_ZASCE</name>
<accession>A0A6A6C246</accession>
<dbReference type="RefSeq" id="XP_033662043.1">
    <property type="nucleotide sequence ID" value="XM_033809057.1"/>
</dbReference>
<evidence type="ECO:0000313" key="2">
    <source>
        <dbReference type="Proteomes" id="UP000799537"/>
    </source>
</evidence>
<dbReference type="AlphaFoldDB" id="A0A6A6C246"/>
<dbReference type="EMBL" id="ML993621">
    <property type="protein sequence ID" value="KAF2161154.1"/>
    <property type="molecule type" value="Genomic_DNA"/>
</dbReference>
<dbReference type="GeneID" id="54562329"/>
<reference evidence="1" key="1">
    <citation type="journal article" date="2020" name="Stud. Mycol.">
        <title>101 Dothideomycetes genomes: a test case for predicting lifestyles and emergence of pathogens.</title>
        <authorList>
            <person name="Haridas S."/>
            <person name="Albert R."/>
            <person name="Binder M."/>
            <person name="Bloem J."/>
            <person name="Labutti K."/>
            <person name="Salamov A."/>
            <person name="Andreopoulos B."/>
            <person name="Baker S."/>
            <person name="Barry K."/>
            <person name="Bills G."/>
            <person name="Bluhm B."/>
            <person name="Cannon C."/>
            <person name="Castanera R."/>
            <person name="Culley D."/>
            <person name="Daum C."/>
            <person name="Ezra D."/>
            <person name="Gonzalez J."/>
            <person name="Henrissat B."/>
            <person name="Kuo A."/>
            <person name="Liang C."/>
            <person name="Lipzen A."/>
            <person name="Lutzoni F."/>
            <person name="Magnuson J."/>
            <person name="Mondo S."/>
            <person name="Nolan M."/>
            <person name="Ohm R."/>
            <person name="Pangilinan J."/>
            <person name="Park H.-J."/>
            <person name="Ramirez L."/>
            <person name="Alfaro M."/>
            <person name="Sun H."/>
            <person name="Tritt A."/>
            <person name="Yoshinaga Y."/>
            <person name="Zwiers L.-H."/>
            <person name="Turgeon B."/>
            <person name="Goodwin S."/>
            <person name="Spatafora J."/>
            <person name="Crous P."/>
            <person name="Grigoriev I."/>
        </authorList>
    </citation>
    <scope>NUCLEOTIDE SEQUENCE</scope>
    <source>
        <strain evidence="1">ATCC 36951</strain>
    </source>
</reference>
<sequence length="265" mass="29461">MLPPSPAPSECDSLDGIDDLDAFLASQGQLSQWPTPPSLQKDALVETTEIDADAETESESDDFRHIATTLSEAGSIDIQATPLDVEIIRNMLLRADLPMEVIALALNILSGLHTQESKATSFTDTPPDLIVVGAFSLAVSYTNDHAPRPFWWSHFICDCHWTAKRIGRTVWRMLEALDFGLHQFTREECMENAMSRLSEPAEPEPTLTEMPPLKLQIDSNITRWEYGQLTPDATPPCSASPAVHLEDEAPPLGWRMPLMRFLPLL</sequence>
<dbReference type="CDD" id="cd20557">
    <property type="entry name" value="CYCLIN_ScPCL1-like"/>
    <property type="match status" value="1"/>
</dbReference>
<keyword evidence="2" id="KW-1185">Reference proteome</keyword>
<dbReference type="OrthoDB" id="3650525at2759"/>
<organism evidence="1 2">
    <name type="scientific">Zasmidium cellare ATCC 36951</name>
    <dbReference type="NCBI Taxonomy" id="1080233"/>
    <lineage>
        <taxon>Eukaryota</taxon>
        <taxon>Fungi</taxon>
        <taxon>Dikarya</taxon>
        <taxon>Ascomycota</taxon>
        <taxon>Pezizomycotina</taxon>
        <taxon>Dothideomycetes</taxon>
        <taxon>Dothideomycetidae</taxon>
        <taxon>Mycosphaerellales</taxon>
        <taxon>Mycosphaerellaceae</taxon>
        <taxon>Zasmidium</taxon>
    </lineage>
</organism>
<proteinExistence type="predicted"/>
<protein>
    <recommendedName>
        <fullName evidence="3">Cyclin N-terminal domain-containing protein</fullName>
    </recommendedName>
</protein>
<gene>
    <name evidence="1" type="ORF">M409DRAFT_28482</name>
</gene>